<dbReference type="PRINTS" id="PR00420">
    <property type="entry name" value="RNGMNOXGNASE"/>
</dbReference>
<evidence type="ECO:0000256" key="1">
    <source>
        <dbReference type="ARBA" id="ARBA00038396"/>
    </source>
</evidence>
<evidence type="ECO:0000313" key="3">
    <source>
        <dbReference type="EMBL" id="AQZ37099.1"/>
    </source>
</evidence>
<comment type="similarity">
    <text evidence="1">Belongs to the flavin-dependent halogenase family. Bacterial tryptophan halogenase subfamily.</text>
</comment>
<dbReference type="Pfam" id="PF01494">
    <property type="entry name" value="FAD_binding_3"/>
    <property type="match status" value="1"/>
</dbReference>
<proteinExistence type="inferred from homology"/>
<dbReference type="InterPro" id="IPR002938">
    <property type="entry name" value="FAD-bd"/>
</dbReference>
<reference evidence="3" key="1">
    <citation type="submission" date="2017-01" db="EMBL/GenBank/DDBJ databases">
        <title>Optimization of ansamitocin biosynthetic pathway.</title>
        <authorList>
            <person name="Ning X."/>
            <person name="Bai L."/>
        </authorList>
    </citation>
    <scope>NUCLEOTIDE SEQUENCE</scope>
    <source>
        <strain evidence="3">ATCC 31280</strain>
    </source>
</reference>
<dbReference type="InterPro" id="IPR036188">
    <property type="entry name" value="FAD/NAD-bd_sf"/>
</dbReference>
<gene>
    <name evidence="4" type="ORF">KCV87_04040</name>
</gene>
<dbReference type="PANTHER" id="PTHR43747:SF1">
    <property type="entry name" value="SLR1998 PROTEIN"/>
    <property type="match status" value="1"/>
</dbReference>
<sequence length="441" mass="48124">MLDAIVMGGGPAGAVCASVLARQGRSVLVLERQEFPRFHIGESMLPYMVGLLERHGLLDAVREQGYVVKRGGEFIDPTGTKFFRAGVFRADFAKTGDGRHHETFQVERSHFDRVNLDQARAAGATVREGAQVVGLLEEGGRVVGVRYREGGVEREERARYVVDATGRAGVVANRFGLRRMIEDLRMVAVFHHRDGLDEAHNPGHEGDIQVGSHADGWIWAIPLSADRISVGTVMHRDRLRGRTPAEAFAEHVERVPRINQRLTGTTATSDFWVETDYSYHSDQVTGPGWVMVGDAGCFGDPMFSGGVLVGMATGAEAAEALGRALDSPADEEQALTGYSNFFKTGYDTYVRLIFSFYEGELLPALAEAHSEAGDLSEADMEMYVVRLLGGDFWSARNPVANALRANPAWSTFSPFEPVHRCPVYPELDVAELGGLAGAVGR</sequence>
<dbReference type="EMBL" id="CP073249">
    <property type="protein sequence ID" value="QUF05286.1"/>
    <property type="molecule type" value="Genomic_DNA"/>
</dbReference>
<dbReference type="AlphaFoldDB" id="A0A1U9Y7R3"/>
<reference evidence="4" key="2">
    <citation type="submission" date="2021-04" db="EMBL/GenBank/DDBJ databases">
        <title>Genomic sequence of Actinosynnema pretiosum subsp. pretiosum ATCC 31280 (C-14919).</title>
        <authorList>
            <person name="Bai L."/>
            <person name="Wang X."/>
            <person name="Xiao Y."/>
        </authorList>
    </citation>
    <scope>NUCLEOTIDE SEQUENCE</scope>
    <source>
        <strain evidence="4">ATCC 31280</strain>
    </source>
</reference>
<dbReference type="Gene3D" id="3.50.50.60">
    <property type="entry name" value="FAD/NAD(P)-binding domain"/>
    <property type="match status" value="1"/>
</dbReference>
<dbReference type="Proteomes" id="UP000677152">
    <property type="component" value="Chromosome"/>
</dbReference>
<name>A0A1U9Y7R3_9PSEU</name>
<dbReference type="PANTHER" id="PTHR43747">
    <property type="entry name" value="FAD-BINDING PROTEIN"/>
    <property type="match status" value="1"/>
</dbReference>
<dbReference type="EMBL" id="KY489977">
    <property type="protein sequence ID" value="AQZ37099.1"/>
    <property type="molecule type" value="Genomic_DNA"/>
</dbReference>
<dbReference type="SUPFAM" id="SSF51905">
    <property type="entry name" value="FAD/NAD(P)-binding domain"/>
    <property type="match status" value="1"/>
</dbReference>
<organism evidence="3">
    <name type="scientific">Actinosynnema pretiosum subsp. pretiosum</name>
    <dbReference type="NCBI Taxonomy" id="103721"/>
    <lineage>
        <taxon>Bacteria</taxon>
        <taxon>Bacillati</taxon>
        <taxon>Actinomycetota</taxon>
        <taxon>Actinomycetes</taxon>
        <taxon>Pseudonocardiales</taxon>
        <taxon>Pseudonocardiaceae</taxon>
        <taxon>Actinosynnema</taxon>
    </lineage>
</organism>
<dbReference type="InterPro" id="IPR050816">
    <property type="entry name" value="Flavin-dep_Halogenase_NPB"/>
</dbReference>
<evidence type="ECO:0000259" key="2">
    <source>
        <dbReference type="Pfam" id="PF01494"/>
    </source>
</evidence>
<accession>A0A1U9Y7R3</accession>
<evidence type="ECO:0000313" key="4">
    <source>
        <dbReference type="EMBL" id="QUF05286.1"/>
    </source>
</evidence>
<feature type="domain" description="FAD-binding" evidence="2">
    <location>
        <begin position="3"/>
        <end position="332"/>
    </location>
</feature>
<protein>
    <submittedName>
        <fullName evidence="4">FAD-dependent oxidoreductase</fullName>
    </submittedName>
    <submittedName>
        <fullName evidence="3">Halogenase</fullName>
    </submittedName>
</protein>
<dbReference type="GO" id="GO:0071949">
    <property type="term" value="F:FAD binding"/>
    <property type="evidence" value="ECO:0007669"/>
    <property type="project" value="InterPro"/>
</dbReference>